<dbReference type="GO" id="GO:0005829">
    <property type="term" value="C:cytosol"/>
    <property type="evidence" value="ECO:0007669"/>
    <property type="project" value="TreeGrafter"/>
</dbReference>
<dbReference type="Pfam" id="PF00501">
    <property type="entry name" value="AMP-binding"/>
    <property type="match status" value="1"/>
</dbReference>
<dbReference type="GO" id="GO:0031177">
    <property type="term" value="F:phosphopantetheine binding"/>
    <property type="evidence" value="ECO:0007669"/>
    <property type="project" value="InterPro"/>
</dbReference>
<feature type="domain" description="Carrier" evidence="5">
    <location>
        <begin position="636"/>
        <end position="713"/>
    </location>
</feature>
<dbReference type="RefSeq" id="WP_237379772.1">
    <property type="nucleotide sequence ID" value="NZ_CP071793.1"/>
</dbReference>
<keyword evidence="2" id="KW-0596">Phosphopantetheine</keyword>
<dbReference type="SUPFAM" id="SSF47336">
    <property type="entry name" value="ACP-like"/>
    <property type="match status" value="2"/>
</dbReference>
<dbReference type="InterPro" id="IPR001031">
    <property type="entry name" value="Thioesterase"/>
</dbReference>
<name>A0A8A4TMM7_SULCO</name>
<dbReference type="Gene3D" id="3.40.50.1820">
    <property type="entry name" value="alpha/beta hydrolase"/>
    <property type="match status" value="1"/>
</dbReference>
<dbReference type="PANTHER" id="PTHR45527:SF14">
    <property type="entry name" value="PLIPASTATIN SYNTHASE SUBUNIT B"/>
    <property type="match status" value="1"/>
</dbReference>
<dbReference type="InterPro" id="IPR006162">
    <property type="entry name" value="Ppantetheine_attach_site"/>
</dbReference>
<dbReference type="GO" id="GO:0043041">
    <property type="term" value="P:amino acid activation for nonribosomal peptide biosynthetic process"/>
    <property type="evidence" value="ECO:0007669"/>
    <property type="project" value="TreeGrafter"/>
</dbReference>
<dbReference type="Pfam" id="PF00975">
    <property type="entry name" value="Thioesterase"/>
    <property type="match status" value="1"/>
</dbReference>
<dbReference type="InterPro" id="IPR020806">
    <property type="entry name" value="PKS_PP-bd"/>
</dbReference>
<dbReference type="InterPro" id="IPR020845">
    <property type="entry name" value="AMP-binding_CS"/>
</dbReference>
<dbReference type="SMART" id="SM00823">
    <property type="entry name" value="PKS_PP"/>
    <property type="match status" value="2"/>
</dbReference>
<dbReference type="SUPFAM" id="SSF52777">
    <property type="entry name" value="CoA-dependent acyltransferases"/>
    <property type="match status" value="4"/>
</dbReference>
<dbReference type="Gene3D" id="1.10.1200.10">
    <property type="entry name" value="ACP-like"/>
    <property type="match status" value="2"/>
</dbReference>
<dbReference type="EMBL" id="CP071793">
    <property type="protein sequence ID" value="QTD50141.1"/>
    <property type="molecule type" value="Genomic_DNA"/>
</dbReference>
<dbReference type="FunFam" id="1.10.1200.10:FF:000005">
    <property type="entry name" value="Nonribosomal peptide synthetase 1"/>
    <property type="match status" value="1"/>
</dbReference>
<evidence type="ECO:0000313" key="7">
    <source>
        <dbReference type="Proteomes" id="UP000663929"/>
    </source>
</evidence>
<feature type="domain" description="Carrier" evidence="5">
    <location>
        <begin position="1705"/>
        <end position="1780"/>
    </location>
</feature>
<dbReference type="FunFam" id="3.40.50.12780:FF:000012">
    <property type="entry name" value="Non-ribosomal peptide synthetase"/>
    <property type="match status" value="1"/>
</dbReference>
<dbReference type="InterPro" id="IPR000873">
    <property type="entry name" value="AMP-dep_synth/lig_dom"/>
</dbReference>
<dbReference type="Proteomes" id="UP000663929">
    <property type="component" value="Chromosome"/>
</dbReference>
<dbReference type="InterPro" id="IPR001242">
    <property type="entry name" value="Condensation_dom"/>
</dbReference>
<evidence type="ECO:0000256" key="2">
    <source>
        <dbReference type="ARBA" id="ARBA00022450"/>
    </source>
</evidence>
<dbReference type="Pfam" id="PF00668">
    <property type="entry name" value="Condensation"/>
    <property type="match status" value="2"/>
</dbReference>
<dbReference type="InterPro" id="IPR045851">
    <property type="entry name" value="AMP-bd_C_sf"/>
</dbReference>
<dbReference type="Gene3D" id="3.30.559.10">
    <property type="entry name" value="Chloramphenicol acetyltransferase-like domain"/>
    <property type="match status" value="2"/>
</dbReference>
<dbReference type="KEGG" id="scor:J3U87_31540"/>
<dbReference type="SUPFAM" id="SSF56801">
    <property type="entry name" value="Acetyl-CoA synthetase-like"/>
    <property type="match status" value="1"/>
</dbReference>
<dbReference type="Gene3D" id="3.30.300.30">
    <property type="match status" value="1"/>
</dbReference>
<evidence type="ECO:0000259" key="5">
    <source>
        <dbReference type="PROSITE" id="PS50075"/>
    </source>
</evidence>
<dbReference type="InterPro" id="IPR042099">
    <property type="entry name" value="ANL_N_sf"/>
</dbReference>
<evidence type="ECO:0000256" key="1">
    <source>
        <dbReference type="ARBA" id="ARBA00001957"/>
    </source>
</evidence>
<dbReference type="Gene3D" id="3.40.50.12780">
    <property type="entry name" value="N-terminal domain of ligase-like"/>
    <property type="match status" value="1"/>
</dbReference>
<dbReference type="InterPro" id="IPR010071">
    <property type="entry name" value="AA_adenyl_dom"/>
</dbReference>
<reference evidence="6" key="1">
    <citation type="submission" date="2021-03" db="EMBL/GenBank/DDBJ databases">
        <title>Acanthopleuribacteraceae sp. M133.</title>
        <authorList>
            <person name="Wang G."/>
        </authorList>
    </citation>
    <scope>NUCLEOTIDE SEQUENCE</scope>
    <source>
        <strain evidence="6">M133</strain>
    </source>
</reference>
<dbReference type="InterPro" id="IPR009081">
    <property type="entry name" value="PP-bd_ACP"/>
</dbReference>
<accession>A0A8A4TMM7</accession>
<keyword evidence="7" id="KW-1185">Reference proteome</keyword>
<dbReference type="GO" id="GO:0016874">
    <property type="term" value="F:ligase activity"/>
    <property type="evidence" value="ECO:0007669"/>
    <property type="project" value="UniProtKB-KW"/>
</dbReference>
<evidence type="ECO:0000256" key="3">
    <source>
        <dbReference type="ARBA" id="ARBA00022553"/>
    </source>
</evidence>
<organism evidence="6 7">
    <name type="scientific">Sulfidibacter corallicola</name>
    <dbReference type="NCBI Taxonomy" id="2818388"/>
    <lineage>
        <taxon>Bacteria</taxon>
        <taxon>Pseudomonadati</taxon>
        <taxon>Acidobacteriota</taxon>
        <taxon>Holophagae</taxon>
        <taxon>Acanthopleuribacterales</taxon>
        <taxon>Acanthopleuribacteraceae</taxon>
        <taxon>Sulfidibacter</taxon>
    </lineage>
</organism>
<dbReference type="FunFam" id="3.40.50.980:FF:000001">
    <property type="entry name" value="Non-ribosomal peptide synthetase"/>
    <property type="match status" value="1"/>
</dbReference>
<dbReference type="PROSITE" id="PS00012">
    <property type="entry name" value="PHOSPHOPANTETHEINE"/>
    <property type="match status" value="1"/>
</dbReference>
<dbReference type="PROSITE" id="PS50075">
    <property type="entry name" value="CARRIER"/>
    <property type="match status" value="2"/>
</dbReference>
<sequence>MSKEKTDALKNLSLEQLTALRSKLQARKKAKKSGEPKTLRLRRLPRDQRGYPLSFAQESLWFLHQVDPERVDFNLFTSFEIGDAFDRGVFHRALTTVVARHETLRTTFSMEGEQAVQVIGEARVAETPLLDVTGADAPPMADWIQAQMMTPFDLETGPLFRFYAVKERDDLYLLYCFFHHTITDLFSMEIFSRELTECYDAITGGRSPRLPDLPFQYLDFAHYQRLRLQGDELNRLRGYWRNKLGIRPEPLDLRLDQPRPPRTDVRAARETWMLDPALFASLRSLAARSGATLPMLLLTSLAITLAHYSDRQRVLIGTTNANRDLEAVQGIIGYFVNVLVYAIDLEGCGSLRAALARVKETCLGAYEHQALPFAELVHLLELEQGSQRNELTRAMFNYMPYLGNGEEAEITSEALEDAPAESEAEAFDYLTSSYEIAVMVQEWPDTLCVDVEYQTAIFEPETIRAMLSLFRKLVVTLSEDLDRGYADLLPSLPPRTTATPAPAETAPTGNLQWWDREQPQRLEGPALARAVQVLRDDLADREAEVAGAMSVSAELLVAYEATRAAGRTLTLLDPRLPLPVLAERLEAAGVGLVLVRRGEQVTLPEGTATLELAASDWLDRSHKAEVVAAKAVAYVEPVGDDERRLAAWWADVLGLKGRKIGRDHDFFTLGGHSILATQICARIRLHCGVSLPLSDFFTNTKLRDMAACIEGLREDANEAAALPVLDRAEGLGPWPLSFAQQRLWFLDRLEPGSPRYNMPETVSLAADTDLQALEAALGDLVARQSSLRTRFGQRDGQPVQIIDPPRAMALPREDLSDLPPEQRGPTLQKRIDAFAQQPFDLEKGPLFRTKLILGDEDHLLLINMHHIISDGWSQEIFNRELAALYESRLIDRAPNLPALPVAYHDFAQWQRRCLSGGALERRLAFWTVELGGELPILQMPLDRPRPAIQSYNGAIKPFEMPAEVRRALLDMGERADATPFMTLLAVFFVLLHRYSAQTDIIVGSPVAGRDHGGLEHLIGFFVNTLVLRLDLDGQPSFSEVLDRVRTTALAAFDHSDVPFEMLVDKLEVDRDLSRNPVFQVVFNHQRGQAEELAVEGPEANYTIAKFDLTLHVRETPDGIHGGLEYNTDLFDETTAAQLIDHYLFLCRAVVEQPGAMIGRLPMMGTVDCERALQVIHDQVRTFPQEESLIARFQASVARFADQPALIWQPPKTRERLAGPRREMTYGALDRASNRLAHALLANGVRRGDLIAINLPRGLDMVVALLAVLKAGGVYLYLDPAYPEERKRLLLEDAAPRVLIGDGTGMGDIRVVAVDDRSLSTMPETPPDVALSPDDGCYVIYTSGSTGKPKGCRILHRHVGRLFDATQHWFGFDARDTWTLFHSLAFDFSVWELWGALLYGGRLVVVSYEDSRAPAAMLDLLQRERVTVLNQTPSAFRQLAGEEARNRREDLALRYVIFGGEALDLPGLRPWFERHGDAKPRLVNMYGITETTVHVTYRPIGLEDTVAGTGSLIGTAIPDLSLYLLDENLALLPAGVPGELYVGGAGVTGAYLNRPELSAARFLDHPYAGTGKLYRTGDRARRLHHGELEFLGRVDGQIKLRGFRIETGEIEAAIARHPQVAECAVLLIGSGDNAYLAAYYTQTEADRDRAVLDLRAFLGPHLPAYMVPARFVRLERLPLTVHGKLDRRALPKPVDELLSEDTGFAEPRDSLEFELIQILQNIVDHRPIGVHDNFFRVGGNSLLAVKLMNEIERRYDRRLPLTMLYTEGSVAHIAAILRGDRMLKKTDALVTLRGSGSRVPMFWIHPTGGNVFCYIELAHRLGDDQPFYGIQSPSLDGTIETFGSNEATATHYIERIRSVQACGPYRIGGWSSGGVLAYEIARQLHEIGERVEMLMMLDTTAPQAHLPLEDWEVTTSFLIDYYRGDLQLDPRRLKKRSFRENVREISEMAAAKGRYVNTNLPQLAQLFEVFTRDIRSFETYDIKPFDQTIELMIARDSEESKRDPNLGWTEFLPEERIATTIVPGDHFSVLKPPLLENLVETILRLRDTADARRAQRAEAPAAP</sequence>
<dbReference type="GO" id="GO:0044550">
    <property type="term" value="P:secondary metabolite biosynthetic process"/>
    <property type="evidence" value="ECO:0007669"/>
    <property type="project" value="TreeGrafter"/>
</dbReference>
<dbReference type="PROSITE" id="PS00455">
    <property type="entry name" value="AMP_BINDING"/>
    <property type="match status" value="1"/>
</dbReference>
<protein>
    <submittedName>
        <fullName evidence="6">Amino acid adenylation domain-containing protein</fullName>
    </submittedName>
</protein>
<dbReference type="InterPro" id="IPR025110">
    <property type="entry name" value="AMP-bd_C"/>
</dbReference>
<comment type="cofactor">
    <cofactor evidence="1">
        <name>pantetheine 4'-phosphate</name>
        <dbReference type="ChEBI" id="CHEBI:47942"/>
    </cofactor>
</comment>
<gene>
    <name evidence="6" type="ORF">J3U87_31540</name>
</gene>
<dbReference type="InterPro" id="IPR029058">
    <property type="entry name" value="AB_hydrolase_fold"/>
</dbReference>
<keyword evidence="4" id="KW-0436">Ligase</keyword>
<dbReference type="FunFam" id="3.40.50.980:FF:000002">
    <property type="entry name" value="Enterobactin synthetase component F"/>
    <property type="match status" value="1"/>
</dbReference>
<dbReference type="SUPFAM" id="SSF53474">
    <property type="entry name" value="alpha/beta-Hydrolases"/>
    <property type="match status" value="1"/>
</dbReference>
<dbReference type="Pfam" id="PF13193">
    <property type="entry name" value="AMP-binding_C"/>
    <property type="match status" value="1"/>
</dbReference>
<dbReference type="PANTHER" id="PTHR45527">
    <property type="entry name" value="NONRIBOSOMAL PEPTIDE SYNTHETASE"/>
    <property type="match status" value="1"/>
</dbReference>
<dbReference type="Pfam" id="PF00550">
    <property type="entry name" value="PP-binding"/>
    <property type="match status" value="2"/>
</dbReference>
<keyword evidence="3" id="KW-0597">Phosphoprotein</keyword>
<evidence type="ECO:0000256" key="4">
    <source>
        <dbReference type="ARBA" id="ARBA00022598"/>
    </source>
</evidence>
<dbReference type="CDD" id="cd19531">
    <property type="entry name" value="LCL_NRPS-like"/>
    <property type="match status" value="2"/>
</dbReference>
<dbReference type="InterPro" id="IPR036736">
    <property type="entry name" value="ACP-like_sf"/>
</dbReference>
<dbReference type="InterPro" id="IPR023213">
    <property type="entry name" value="CAT-like_dom_sf"/>
</dbReference>
<dbReference type="Gene3D" id="3.30.559.30">
    <property type="entry name" value="Nonribosomal peptide synthetase, condensation domain"/>
    <property type="match status" value="2"/>
</dbReference>
<dbReference type="CDD" id="cd17643">
    <property type="entry name" value="A_NRPS_Cytc1-like"/>
    <property type="match status" value="1"/>
</dbReference>
<dbReference type="NCBIfam" id="TIGR01733">
    <property type="entry name" value="AA-adenyl-dom"/>
    <property type="match status" value="1"/>
</dbReference>
<evidence type="ECO:0000313" key="6">
    <source>
        <dbReference type="EMBL" id="QTD50141.1"/>
    </source>
</evidence>
<dbReference type="FunFam" id="3.30.559.30:FF:000001">
    <property type="entry name" value="Non-ribosomal peptide synthetase"/>
    <property type="match status" value="1"/>
</dbReference>
<proteinExistence type="predicted"/>